<dbReference type="InterPro" id="IPR018700">
    <property type="entry name" value="DUF2204"/>
</dbReference>
<evidence type="ECO:0008006" key="4">
    <source>
        <dbReference type="Google" id="ProtNLM"/>
    </source>
</evidence>
<gene>
    <name evidence="2" type="ORF">GCM10023200_37940</name>
</gene>
<reference evidence="3" key="1">
    <citation type="journal article" date="2019" name="Int. J. Syst. Evol. Microbiol.">
        <title>The Global Catalogue of Microorganisms (GCM) 10K type strain sequencing project: providing services to taxonomists for standard genome sequencing and annotation.</title>
        <authorList>
            <consortium name="The Broad Institute Genomics Platform"/>
            <consortium name="The Broad Institute Genome Sequencing Center for Infectious Disease"/>
            <person name="Wu L."/>
            <person name="Ma J."/>
        </authorList>
    </citation>
    <scope>NUCLEOTIDE SEQUENCE [LARGE SCALE GENOMIC DNA]</scope>
    <source>
        <strain evidence="3">JCM 17979</strain>
    </source>
</reference>
<feature type="region of interest" description="Disordered" evidence="1">
    <location>
        <begin position="1"/>
        <end position="22"/>
    </location>
</feature>
<proteinExistence type="predicted"/>
<dbReference type="InterPro" id="IPR043519">
    <property type="entry name" value="NT_sf"/>
</dbReference>
<organism evidence="2 3">
    <name type="scientific">Actinomycetospora chlora</name>
    <dbReference type="NCBI Taxonomy" id="663608"/>
    <lineage>
        <taxon>Bacteria</taxon>
        <taxon>Bacillati</taxon>
        <taxon>Actinomycetota</taxon>
        <taxon>Actinomycetes</taxon>
        <taxon>Pseudonocardiales</taxon>
        <taxon>Pseudonocardiaceae</taxon>
        <taxon>Actinomycetospora</taxon>
    </lineage>
</organism>
<evidence type="ECO:0000313" key="2">
    <source>
        <dbReference type="EMBL" id="GAA4798007.1"/>
    </source>
</evidence>
<protein>
    <recommendedName>
        <fullName evidence="4">Nucleotidyltransferase-like protein</fullName>
    </recommendedName>
</protein>
<dbReference type="Gene3D" id="3.30.460.40">
    <property type="match status" value="1"/>
</dbReference>
<evidence type="ECO:0000313" key="3">
    <source>
        <dbReference type="Proteomes" id="UP001500928"/>
    </source>
</evidence>
<dbReference type="Proteomes" id="UP001500928">
    <property type="component" value="Unassembled WGS sequence"/>
</dbReference>
<accession>A0ABP9BNQ9</accession>
<comment type="caution">
    <text evidence="2">The sequence shown here is derived from an EMBL/GenBank/DDBJ whole genome shotgun (WGS) entry which is preliminary data.</text>
</comment>
<keyword evidence="3" id="KW-1185">Reference proteome</keyword>
<name>A0ABP9BNQ9_9PSEU</name>
<dbReference type="EMBL" id="BAABHO010000032">
    <property type="protein sequence ID" value="GAA4798007.1"/>
    <property type="molecule type" value="Genomic_DNA"/>
</dbReference>
<evidence type="ECO:0000256" key="1">
    <source>
        <dbReference type="SAM" id="MobiDB-lite"/>
    </source>
</evidence>
<dbReference type="Pfam" id="PF09970">
    <property type="entry name" value="DUF2204"/>
    <property type="match status" value="1"/>
</dbReference>
<dbReference type="SUPFAM" id="SSF81301">
    <property type="entry name" value="Nucleotidyltransferase"/>
    <property type="match status" value="1"/>
</dbReference>
<sequence length="200" mass="20962">MFPGSALSHAGSDPGVSDPDGDARREALKRVAVTLRHGGVAFALAGGYAGWALGGPEPSNDVDFVVAESEADHAATVLGDGGLEVLHPPEDWLFKVRSDGALVDILFRIAGIPVGEDMLGRAAEQEVLSVAMPVVDATDLIIGKLAALNEHACDLSKVLPTARALREKIDWTRAEAETAQNDVAVACLVLLRRLRVAPGE</sequence>